<organism evidence="10">
    <name type="scientific">Leptotrichia rugosa</name>
    <dbReference type="NCBI Taxonomy" id="3239302"/>
    <lineage>
        <taxon>Bacteria</taxon>
        <taxon>Fusobacteriati</taxon>
        <taxon>Fusobacteriota</taxon>
        <taxon>Fusobacteriia</taxon>
        <taxon>Fusobacteriales</taxon>
        <taxon>Leptotrichiaceae</taxon>
        <taxon>Leptotrichia</taxon>
    </lineage>
</organism>
<evidence type="ECO:0000313" key="10">
    <source>
        <dbReference type="EMBL" id="XDU67735.1"/>
    </source>
</evidence>
<dbReference type="Pfam" id="PF05649">
    <property type="entry name" value="Peptidase_M13_N"/>
    <property type="match status" value="1"/>
</dbReference>
<dbReference type="EMBL" id="CP165644">
    <property type="protein sequence ID" value="XDU67735.1"/>
    <property type="molecule type" value="Genomic_DNA"/>
</dbReference>
<dbReference type="PROSITE" id="PS51885">
    <property type="entry name" value="NEPRILYSIN"/>
    <property type="match status" value="1"/>
</dbReference>
<keyword evidence="4" id="KW-0479">Metal-binding</keyword>
<dbReference type="KEGG" id="lrug:AB8B22_04805"/>
<dbReference type="SUPFAM" id="SSF55486">
    <property type="entry name" value="Metalloproteases ('zincins'), catalytic domain"/>
    <property type="match status" value="1"/>
</dbReference>
<dbReference type="RefSeq" id="WP_369711866.1">
    <property type="nucleotide sequence ID" value="NZ_CP165644.1"/>
</dbReference>
<name>A0AB39VJ36_9FUSO</name>
<keyword evidence="5" id="KW-0378">Hydrolase</keyword>
<dbReference type="Gene3D" id="3.40.390.10">
    <property type="entry name" value="Collagenase (Catalytic Domain)"/>
    <property type="match status" value="1"/>
</dbReference>
<dbReference type="GO" id="GO:0004222">
    <property type="term" value="F:metalloendopeptidase activity"/>
    <property type="evidence" value="ECO:0007669"/>
    <property type="project" value="InterPro"/>
</dbReference>
<evidence type="ECO:0000259" key="8">
    <source>
        <dbReference type="Pfam" id="PF01431"/>
    </source>
</evidence>
<dbReference type="CDD" id="cd08662">
    <property type="entry name" value="M13"/>
    <property type="match status" value="1"/>
</dbReference>
<dbReference type="InterPro" id="IPR042089">
    <property type="entry name" value="Peptidase_M13_dom_2"/>
</dbReference>
<dbReference type="InterPro" id="IPR008753">
    <property type="entry name" value="Peptidase_M13_N"/>
</dbReference>
<dbReference type="GO" id="GO:0005886">
    <property type="term" value="C:plasma membrane"/>
    <property type="evidence" value="ECO:0007669"/>
    <property type="project" value="TreeGrafter"/>
</dbReference>
<evidence type="ECO:0000259" key="9">
    <source>
        <dbReference type="Pfam" id="PF05649"/>
    </source>
</evidence>
<evidence type="ECO:0000256" key="5">
    <source>
        <dbReference type="ARBA" id="ARBA00022801"/>
    </source>
</evidence>
<keyword evidence="7" id="KW-0482">Metalloprotease</keyword>
<dbReference type="AlphaFoldDB" id="A0AB39VJ36"/>
<protein>
    <submittedName>
        <fullName evidence="10">M13 family metallopeptidase</fullName>
    </submittedName>
</protein>
<evidence type="ECO:0000256" key="6">
    <source>
        <dbReference type="ARBA" id="ARBA00022833"/>
    </source>
</evidence>
<dbReference type="PRINTS" id="PR00786">
    <property type="entry name" value="NEPRILYSIN"/>
</dbReference>
<dbReference type="InterPro" id="IPR000718">
    <property type="entry name" value="Peptidase_M13"/>
</dbReference>
<dbReference type="Gene3D" id="1.10.1380.10">
    <property type="entry name" value="Neutral endopeptidase , domain2"/>
    <property type="match status" value="1"/>
</dbReference>
<proteinExistence type="inferred from homology"/>
<dbReference type="Pfam" id="PF01431">
    <property type="entry name" value="Peptidase_M13"/>
    <property type="match status" value="1"/>
</dbReference>
<dbReference type="GO" id="GO:0046872">
    <property type="term" value="F:metal ion binding"/>
    <property type="evidence" value="ECO:0007669"/>
    <property type="project" value="UniProtKB-KW"/>
</dbReference>
<sequence length="565" mass="64814">MKKRNELGISPIKNSLDKINAIKDIKDLQKYNIENTRQGENEFYGWGIGTDFNNAKNYAVFLGSASLGLSVDYYQKDTAENRKILAEYTNYVSDILKFAGEKDTLQKAQKIVQFEKDMANTMLKVEDYHDVKKYNNPKSVKDLANITKNINLADYLQKVGVNTDKVIITELNYFKNLDRFLRDENIDLIKDYMKFQLVDGSSSYLTDELGKRSFEFYGKYLNGQKERETLEKRALYFTNGSLGEMVGQIYVKRNFSPEAKRDTKEMVEYIRKALKNRITKLTWMSETTKKKALEKLAKINVKIGYPDKWKDYSTLVFTNDDTLYDLVEKMNDWSYKEALKKVGKPVDKTEWGMSANTVNAYYSPTGNEIVFPAGILQPPFYDVKNSEAAANFGAIGTVIAHEITHGFDVSGASYDGDGNVRNWWTAEDKAKFDAVSKKLANEFSSYTVIDDTKVNGEFTLTENIADLGGVNIAYDALQLYLKDHPDATKAYDDTISKLFFLSYARMWRQKSTPEYLKNMTKSDSHSPNFLRVNAILKNVDAFEKTFEVKEGDKMYKAPADRIKIW</sequence>
<comment type="cofactor">
    <cofactor evidence="1">
        <name>Zn(2+)</name>
        <dbReference type="ChEBI" id="CHEBI:29105"/>
    </cofactor>
</comment>
<evidence type="ECO:0000256" key="1">
    <source>
        <dbReference type="ARBA" id="ARBA00001947"/>
    </source>
</evidence>
<evidence type="ECO:0000256" key="4">
    <source>
        <dbReference type="ARBA" id="ARBA00022723"/>
    </source>
</evidence>
<evidence type="ECO:0000256" key="2">
    <source>
        <dbReference type="ARBA" id="ARBA00007357"/>
    </source>
</evidence>
<feature type="domain" description="Peptidase M13 N-terminal" evidence="9">
    <location>
        <begin position="2"/>
        <end position="306"/>
    </location>
</feature>
<dbReference type="GO" id="GO:0016485">
    <property type="term" value="P:protein processing"/>
    <property type="evidence" value="ECO:0007669"/>
    <property type="project" value="TreeGrafter"/>
</dbReference>
<comment type="similarity">
    <text evidence="2">Belongs to the peptidase M13 family.</text>
</comment>
<dbReference type="InterPro" id="IPR024079">
    <property type="entry name" value="MetalloPept_cat_dom_sf"/>
</dbReference>
<reference evidence="10" key="1">
    <citation type="submission" date="2024-07" db="EMBL/GenBank/DDBJ databases">
        <authorList>
            <person name="Li X.-J."/>
            <person name="Wang X."/>
        </authorList>
    </citation>
    <scope>NUCLEOTIDE SEQUENCE</scope>
    <source>
        <strain evidence="10">HSP-334</strain>
    </source>
</reference>
<dbReference type="PANTHER" id="PTHR11733">
    <property type="entry name" value="ZINC METALLOPROTEASE FAMILY M13 NEPRILYSIN-RELATED"/>
    <property type="match status" value="1"/>
</dbReference>
<evidence type="ECO:0000256" key="3">
    <source>
        <dbReference type="ARBA" id="ARBA00022670"/>
    </source>
</evidence>
<feature type="domain" description="Peptidase M13 C-terminal" evidence="8">
    <location>
        <begin position="359"/>
        <end position="561"/>
    </location>
</feature>
<keyword evidence="6" id="KW-0862">Zinc</keyword>
<gene>
    <name evidence="10" type="ORF">AB8B22_04805</name>
</gene>
<evidence type="ECO:0000256" key="7">
    <source>
        <dbReference type="ARBA" id="ARBA00023049"/>
    </source>
</evidence>
<dbReference type="InterPro" id="IPR018497">
    <property type="entry name" value="Peptidase_M13_C"/>
</dbReference>
<keyword evidence="3" id="KW-0645">Protease</keyword>
<dbReference type="PANTHER" id="PTHR11733:SF167">
    <property type="entry name" value="FI17812P1-RELATED"/>
    <property type="match status" value="1"/>
</dbReference>
<accession>A0AB39VJ36</accession>